<dbReference type="EMBL" id="LS483452">
    <property type="protein sequence ID" value="SQH77353.1"/>
    <property type="molecule type" value="Genomic_DNA"/>
</dbReference>
<evidence type="ECO:0000313" key="2">
    <source>
        <dbReference type="Proteomes" id="UP000250123"/>
    </source>
</evidence>
<dbReference type="AlphaFoldDB" id="A0A330M7D8"/>
<proteinExistence type="predicted"/>
<dbReference type="KEGG" id="sbk:SHEWBE_3390"/>
<name>A0A330M7D8_9GAMM</name>
<protein>
    <submittedName>
        <fullName evidence="1">Uncharacterized protein</fullName>
    </submittedName>
</protein>
<accession>A0A330M7D8</accession>
<gene>
    <name evidence="1" type="ORF">SHEWBE_3390</name>
</gene>
<sequence length="87" mass="10191">MLFSSLVRYTPKCKGYKPPLVSQRDYTLLVVNEVDTEKGQYSGLACQYSQYQRAVRYFMGHRGQSPRSELAIVSSLSFRHYWVLIYQ</sequence>
<dbReference type="Proteomes" id="UP000250123">
    <property type="component" value="Chromosome SHEWBE"/>
</dbReference>
<organism evidence="1 2">
    <name type="scientific">Shewanella benthica</name>
    <dbReference type="NCBI Taxonomy" id="43661"/>
    <lineage>
        <taxon>Bacteria</taxon>
        <taxon>Pseudomonadati</taxon>
        <taxon>Pseudomonadota</taxon>
        <taxon>Gammaproteobacteria</taxon>
        <taxon>Alteromonadales</taxon>
        <taxon>Shewanellaceae</taxon>
        <taxon>Shewanella</taxon>
    </lineage>
</organism>
<reference evidence="2" key="1">
    <citation type="submission" date="2018-06" db="EMBL/GenBank/DDBJ databases">
        <authorList>
            <person name="Cea G.-C."/>
            <person name="William W."/>
        </authorList>
    </citation>
    <scope>NUCLEOTIDE SEQUENCE [LARGE SCALE GENOMIC DNA]</scope>
    <source>
        <strain evidence="2">DB21MT-2</strain>
    </source>
</reference>
<evidence type="ECO:0000313" key="1">
    <source>
        <dbReference type="EMBL" id="SQH77353.1"/>
    </source>
</evidence>